<reference evidence="2 3" key="1">
    <citation type="journal article" date="2019" name="Sci. Rep.">
        <title>Orb-weaving spider Araneus ventricosus genome elucidates the spidroin gene catalogue.</title>
        <authorList>
            <person name="Kono N."/>
            <person name="Nakamura H."/>
            <person name="Ohtoshi R."/>
            <person name="Moran D.A.P."/>
            <person name="Shinohara A."/>
            <person name="Yoshida Y."/>
            <person name="Fujiwara M."/>
            <person name="Mori M."/>
            <person name="Tomita M."/>
            <person name="Arakawa K."/>
        </authorList>
    </citation>
    <scope>NUCLEOTIDE SEQUENCE [LARGE SCALE GENOMIC DNA]</scope>
</reference>
<dbReference type="AlphaFoldDB" id="A0A4Y2X2F7"/>
<evidence type="ECO:0000313" key="1">
    <source>
        <dbReference type="EMBL" id="GBN57350.1"/>
    </source>
</evidence>
<keyword evidence="3" id="KW-1185">Reference proteome</keyword>
<organism evidence="2 3">
    <name type="scientific">Araneus ventricosus</name>
    <name type="common">Orbweaver spider</name>
    <name type="synonym">Epeira ventricosa</name>
    <dbReference type="NCBI Taxonomy" id="182803"/>
    <lineage>
        <taxon>Eukaryota</taxon>
        <taxon>Metazoa</taxon>
        <taxon>Ecdysozoa</taxon>
        <taxon>Arthropoda</taxon>
        <taxon>Chelicerata</taxon>
        <taxon>Arachnida</taxon>
        <taxon>Araneae</taxon>
        <taxon>Araneomorphae</taxon>
        <taxon>Entelegynae</taxon>
        <taxon>Araneoidea</taxon>
        <taxon>Araneidae</taxon>
        <taxon>Araneus</taxon>
    </lineage>
</organism>
<dbReference type="EMBL" id="BGPR01218507">
    <property type="protein sequence ID" value="GBN57350.1"/>
    <property type="molecule type" value="Genomic_DNA"/>
</dbReference>
<dbReference type="Proteomes" id="UP000499080">
    <property type="component" value="Unassembled WGS sequence"/>
</dbReference>
<comment type="caution">
    <text evidence="2">The sequence shown here is derived from an EMBL/GenBank/DDBJ whole genome shotgun (WGS) entry which is preliminary data.</text>
</comment>
<dbReference type="EMBL" id="BGPR01070439">
    <property type="protein sequence ID" value="GBO43875.1"/>
    <property type="molecule type" value="Genomic_DNA"/>
</dbReference>
<evidence type="ECO:0000313" key="2">
    <source>
        <dbReference type="EMBL" id="GBO43875.1"/>
    </source>
</evidence>
<gene>
    <name evidence="2" type="ORF">AVEN_24258_1</name>
    <name evidence="1" type="ORF">AVEN_6209_1</name>
</gene>
<proteinExistence type="predicted"/>
<sequence length="117" mass="12995">MTRLSVNRAITLHQVYKTATRFLPSGDNCLNRTPYKPHKNTRFPAREYITRANKAIASPGVAGNSRFSEINSPVKCVRTHSLSGCIPSLIIKAHKTRPRLTSPIICNTIIDPDPCPL</sequence>
<name>A0A4Y2X2F7_ARAVE</name>
<protein>
    <submittedName>
        <fullName evidence="2">Uncharacterized protein</fullName>
    </submittedName>
</protein>
<accession>A0A4Y2X2F7</accession>
<evidence type="ECO:0000313" key="3">
    <source>
        <dbReference type="Proteomes" id="UP000499080"/>
    </source>
</evidence>